<proteinExistence type="predicted"/>
<sequence>MILKNREGYNLDFLLPSLLTLCRLT</sequence>
<protein>
    <submittedName>
        <fullName evidence="1">Uncharacterized protein</fullName>
    </submittedName>
</protein>
<reference evidence="1" key="2">
    <citation type="journal article" date="2015" name="Fish Shellfish Immunol.">
        <title>Early steps in the European eel (Anguilla anguilla)-Vibrio vulnificus interaction in the gills: Role of the RtxA13 toxin.</title>
        <authorList>
            <person name="Callol A."/>
            <person name="Pajuelo D."/>
            <person name="Ebbesson L."/>
            <person name="Teles M."/>
            <person name="MacKenzie S."/>
            <person name="Amaro C."/>
        </authorList>
    </citation>
    <scope>NUCLEOTIDE SEQUENCE</scope>
</reference>
<evidence type="ECO:0000313" key="1">
    <source>
        <dbReference type="EMBL" id="JAH79631.1"/>
    </source>
</evidence>
<accession>A0A0E9VNN0</accession>
<organism evidence="1">
    <name type="scientific">Anguilla anguilla</name>
    <name type="common">European freshwater eel</name>
    <name type="synonym">Muraena anguilla</name>
    <dbReference type="NCBI Taxonomy" id="7936"/>
    <lineage>
        <taxon>Eukaryota</taxon>
        <taxon>Metazoa</taxon>
        <taxon>Chordata</taxon>
        <taxon>Craniata</taxon>
        <taxon>Vertebrata</taxon>
        <taxon>Euteleostomi</taxon>
        <taxon>Actinopterygii</taxon>
        <taxon>Neopterygii</taxon>
        <taxon>Teleostei</taxon>
        <taxon>Anguilliformes</taxon>
        <taxon>Anguillidae</taxon>
        <taxon>Anguilla</taxon>
    </lineage>
</organism>
<name>A0A0E9VNN0_ANGAN</name>
<dbReference type="EMBL" id="GBXM01028946">
    <property type="protein sequence ID" value="JAH79631.1"/>
    <property type="molecule type" value="Transcribed_RNA"/>
</dbReference>
<reference evidence="1" key="1">
    <citation type="submission" date="2014-11" db="EMBL/GenBank/DDBJ databases">
        <authorList>
            <person name="Amaro Gonzalez C."/>
        </authorList>
    </citation>
    <scope>NUCLEOTIDE SEQUENCE</scope>
</reference>
<dbReference type="AlphaFoldDB" id="A0A0E9VNN0"/>